<proteinExistence type="predicted"/>
<dbReference type="Pfam" id="PF20254">
    <property type="entry name" value="DMFA2_C"/>
    <property type="match status" value="1"/>
</dbReference>
<protein>
    <submittedName>
        <fullName evidence="2">N,N-dimethylformamidase large subunit</fullName>
    </submittedName>
</protein>
<feature type="domain" description="N,N-dimethylformamidase beta subunit-like C-terminal" evidence="1">
    <location>
        <begin position="255"/>
        <end position="693"/>
    </location>
</feature>
<evidence type="ECO:0000313" key="3">
    <source>
        <dbReference type="Proteomes" id="UP001529369"/>
    </source>
</evidence>
<dbReference type="InterPro" id="IPR029062">
    <property type="entry name" value="Class_I_gatase-like"/>
</dbReference>
<accession>A0ABT8ADA2</accession>
<comment type="caution">
    <text evidence="2">The sequence shown here is derived from an EMBL/GenBank/DDBJ whole genome shotgun (WGS) entry which is preliminary data.</text>
</comment>
<name>A0ABT8ADA2_9PROT</name>
<dbReference type="EMBL" id="JAUFPN010000197">
    <property type="protein sequence ID" value="MDN3567729.1"/>
    <property type="molecule type" value="Genomic_DNA"/>
</dbReference>
<evidence type="ECO:0000259" key="1">
    <source>
        <dbReference type="Pfam" id="PF20254"/>
    </source>
</evidence>
<sequence length="709" mass="75316">MLPLIGYLDRFSGRPGESLAVKVSAAMPYAADIVRIRHADPNPAGPGMRLLPVASACAGAYPARVQAVPLGSSGHAGGALELGRGFTLLLRLQPWLLRGQVVALEVGGHALALTLGAAGLVATADGVACALAAAPHPRRWYEVAVTLGEGRLRLAQRALQPVAGRPDEGTAEAALPAADWSGTATLTFGAGFNGRIEDPMLLAGTDPATLDDPEALLAAGRVRAWWDFSIGIGGDGITDRGPAALHGTLRNLPTRAMRGSRWTGTEHAWRHAPRHYAAIHFHEDDLADCGWETAFTVPIPADMPSGVYGVRLRGADGAATAEDIIPFYVLPPKGTVRAPIAFLASTFTYQVYANHQRGNLDDAFRRRIAEWGAYPHSPDEHSEFAHSTYNTHPDGSGIGFSTRLRPILTMRPGFLTFDDARGSGLRHFPADSHITDWLEAKGIAFDVITDEDLDAEGLPLLAGYKAVVTGAHPEYHSQVMLDALQNYVGGGGRLAYLGGNGFYWKVARRADLPGVIELRRAEGGIRAWAADPGEYYHQFDGTMGGLWRRNGRPPQQLCGVGFSGQGAFEGSHYRRLPAAGDPRVAWIMAGVEGDILGDFGLSGGGAAGFELDRADPLLGTPPGAVILARSEQHQSHFVTVPEELLGRITTIPGEDAGALIRAEIVYFDTPGGGAVFSTGSITFAGSLSHNGYANPISRMLENVLRRFGA</sequence>
<dbReference type="RefSeq" id="WP_290319789.1">
    <property type="nucleotide sequence ID" value="NZ_JAUFPN010000197.1"/>
</dbReference>
<evidence type="ECO:0000313" key="2">
    <source>
        <dbReference type="EMBL" id="MDN3567729.1"/>
    </source>
</evidence>
<dbReference type="SUPFAM" id="SSF52317">
    <property type="entry name" value="Class I glutamine amidotransferase-like"/>
    <property type="match status" value="1"/>
</dbReference>
<keyword evidence="3" id="KW-1185">Reference proteome</keyword>
<dbReference type="Proteomes" id="UP001529369">
    <property type="component" value="Unassembled WGS sequence"/>
</dbReference>
<gene>
    <name evidence="2" type="ORF">QWZ14_25405</name>
</gene>
<reference evidence="3" key="1">
    <citation type="journal article" date="2019" name="Int. J. Syst. Evol. Microbiol.">
        <title>The Global Catalogue of Microorganisms (GCM) 10K type strain sequencing project: providing services to taxonomists for standard genome sequencing and annotation.</title>
        <authorList>
            <consortium name="The Broad Institute Genomics Platform"/>
            <consortium name="The Broad Institute Genome Sequencing Center for Infectious Disease"/>
            <person name="Wu L."/>
            <person name="Ma J."/>
        </authorList>
    </citation>
    <scope>NUCLEOTIDE SEQUENCE [LARGE SCALE GENOMIC DNA]</scope>
    <source>
        <strain evidence="3">CECT 7131</strain>
    </source>
</reference>
<dbReference type="InterPro" id="IPR046540">
    <property type="entry name" value="DMFA2_C"/>
</dbReference>
<organism evidence="2 3">
    <name type="scientific">Paeniroseomonas aquatica</name>
    <dbReference type="NCBI Taxonomy" id="373043"/>
    <lineage>
        <taxon>Bacteria</taxon>
        <taxon>Pseudomonadati</taxon>
        <taxon>Pseudomonadota</taxon>
        <taxon>Alphaproteobacteria</taxon>
        <taxon>Acetobacterales</taxon>
        <taxon>Acetobacteraceae</taxon>
        <taxon>Paeniroseomonas</taxon>
    </lineage>
</organism>